<sequence length="484" mass="53837">MRTPKPDRTHRDDIDVVSPESPSPHKPSTPHRNRTKSTSKKRPANGTSEEEDEDDDDSEQEHHPSPTKKPRKRSPEIEYKPTPKTSKTPKGAIRAMGFEKAEVVITTKPDRHAKTKASLSRSLTKPSKGPESSKKGQNLFVDKKSLANTDAYESDGDQESDHSVICVDSDSVEESIHQAASPSPMYSSVDEGMAKRFSNKGKKPCMATPGFDLEDNAAEQMSILDDMSIQTPQKRKDVKRYPSLDSLVDLSAHPEQAATLPILKSIMYALGMLGDFKRGMVNPTRWNPSNVEIMQSRETSCTLRLPRMQGARRAVIMTYGVMLESHILKPIAAYYGSTQLIRQVTLAPFEPEWMHIGHFYGTVFDLPEYKISIYGPASAQGDLMAGLQFKTRPTPKVTLHLLTEIPIWDARAQFIENKFLADGIFDIANTFKLPRLQGEDLQHGDVALIYHSVSTYKPSGGTEMSITFGLYGAVLLGRPLGRIV</sequence>
<evidence type="ECO:0000313" key="3">
    <source>
        <dbReference type="Proteomes" id="UP000230002"/>
    </source>
</evidence>
<feature type="compositionally biased region" description="Basic and acidic residues" evidence="1">
    <location>
        <begin position="1"/>
        <end position="14"/>
    </location>
</feature>
<accession>A0A2G8RLA3</accession>
<gene>
    <name evidence="2" type="ORF">GSI_14991</name>
</gene>
<dbReference type="EMBL" id="AYKW01000069">
    <property type="protein sequence ID" value="PIL22303.1"/>
    <property type="molecule type" value="Genomic_DNA"/>
</dbReference>
<protein>
    <submittedName>
        <fullName evidence="2">Uncharacterized protein</fullName>
    </submittedName>
</protein>
<evidence type="ECO:0000256" key="1">
    <source>
        <dbReference type="SAM" id="MobiDB-lite"/>
    </source>
</evidence>
<comment type="caution">
    <text evidence="2">The sequence shown here is derived from an EMBL/GenBank/DDBJ whole genome shotgun (WGS) entry which is preliminary data.</text>
</comment>
<feature type="region of interest" description="Disordered" evidence="1">
    <location>
        <begin position="1"/>
        <end position="162"/>
    </location>
</feature>
<reference evidence="2 3" key="1">
    <citation type="journal article" date="2015" name="Sci. Rep.">
        <title>Chromosome-level genome map provides insights into diverse defense mechanisms in the medicinal fungus Ganoderma sinense.</title>
        <authorList>
            <person name="Zhu Y."/>
            <person name="Xu J."/>
            <person name="Sun C."/>
            <person name="Zhou S."/>
            <person name="Xu H."/>
            <person name="Nelson D.R."/>
            <person name="Qian J."/>
            <person name="Song J."/>
            <person name="Luo H."/>
            <person name="Xiang L."/>
            <person name="Li Y."/>
            <person name="Xu Z."/>
            <person name="Ji A."/>
            <person name="Wang L."/>
            <person name="Lu S."/>
            <person name="Hayward A."/>
            <person name="Sun W."/>
            <person name="Li X."/>
            <person name="Schwartz D.C."/>
            <person name="Wang Y."/>
            <person name="Chen S."/>
        </authorList>
    </citation>
    <scope>NUCLEOTIDE SEQUENCE [LARGE SCALE GENOMIC DNA]</scope>
    <source>
        <strain evidence="2 3">ZZ0214-1</strain>
    </source>
</reference>
<keyword evidence="3" id="KW-1185">Reference proteome</keyword>
<dbReference type="OrthoDB" id="2752914at2759"/>
<dbReference type="Proteomes" id="UP000230002">
    <property type="component" value="Unassembled WGS sequence"/>
</dbReference>
<proteinExistence type="predicted"/>
<feature type="compositionally biased region" description="Acidic residues" evidence="1">
    <location>
        <begin position="48"/>
        <end position="59"/>
    </location>
</feature>
<dbReference type="STRING" id="1077348.A0A2G8RLA3"/>
<name>A0A2G8RLA3_9APHY</name>
<feature type="compositionally biased region" description="Basic residues" evidence="1">
    <location>
        <begin position="28"/>
        <end position="43"/>
    </location>
</feature>
<feature type="compositionally biased region" description="Basic and acidic residues" evidence="1">
    <location>
        <begin position="97"/>
        <end position="112"/>
    </location>
</feature>
<dbReference type="AlphaFoldDB" id="A0A2G8RLA3"/>
<evidence type="ECO:0000313" key="2">
    <source>
        <dbReference type="EMBL" id="PIL22303.1"/>
    </source>
</evidence>
<organism evidence="2 3">
    <name type="scientific">Ganoderma sinense ZZ0214-1</name>
    <dbReference type="NCBI Taxonomy" id="1077348"/>
    <lineage>
        <taxon>Eukaryota</taxon>
        <taxon>Fungi</taxon>
        <taxon>Dikarya</taxon>
        <taxon>Basidiomycota</taxon>
        <taxon>Agaricomycotina</taxon>
        <taxon>Agaricomycetes</taxon>
        <taxon>Polyporales</taxon>
        <taxon>Polyporaceae</taxon>
        <taxon>Ganoderma</taxon>
    </lineage>
</organism>